<comment type="subcellular location">
    <subcellularLocation>
        <location evidence="1">Secreted</location>
    </subcellularLocation>
</comment>
<sequence>MINKRFFEIVLVLLASSTFFSLELKLVLFQQRRVNRESLNLLNTLQTSLIQQCLSHRENFLLPQKSMNPHHYQKRHAVAVLHEMLQQIFSLFRENISLASWEESQVEKFLIELHQQLEHLEAFIGLEAERKSDTLGSENFRLQVKKYFRRIRDYLENQEYSSCAWTIVHVEINRCLFFVFRLTGKVSQQGMDS</sequence>
<dbReference type="PANTHER" id="PTHR11691:SF8">
    <property type="entry name" value="INTERFERON EPSILON"/>
    <property type="match status" value="1"/>
</dbReference>
<dbReference type="SUPFAM" id="SSF47266">
    <property type="entry name" value="4-helical cytokines"/>
    <property type="match status" value="1"/>
</dbReference>
<evidence type="ECO:0000256" key="8">
    <source>
        <dbReference type="ARBA" id="ARBA00067447"/>
    </source>
</evidence>
<evidence type="ECO:0000256" key="7">
    <source>
        <dbReference type="ARBA" id="ARBA00023157"/>
    </source>
</evidence>
<keyword evidence="4" id="KW-0964">Secreted</keyword>
<dbReference type="Gene3D" id="1.20.1250.10">
    <property type="match status" value="1"/>
</dbReference>
<organism evidence="11">
    <name type="scientific">Choloepus hoffmanni</name>
    <name type="common">Hoffmann's two-fingered sloth</name>
    <dbReference type="NCBI Taxonomy" id="9358"/>
    <lineage>
        <taxon>Eukaryota</taxon>
        <taxon>Metazoa</taxon>
        <taxon>Chordata</taxon>
        <taxon>Craniata</taxon>
        <taxon>Vertebrata</taxon>
        <taxon>Euteleostomi</taxon>
        <taxon>Mammalia</taxon>
        <taxon>Eutheria</taxon>
        <taxon>Xenarthra</taxon>
        <taxon>Pilosa</taxon>
        <taxon>Folivora</taxon>
        <taxon>Megalonychidae</taxon>
        <taxon>Choloepus</taxon>
    </lineage>
</organism>
<reference evidence="11" key="1">
    <citation type="journal article" date="2020" name="Genomics">
        <title>Comparative genomic analysis of eutherian interferon genes.</title>
        <authorList>
            <person name="Premzl M."/>
        </authorList>
    </citation>
    <scope>NUCLEOTIDE SEQUENCE</scope>
</reference>
<evidence type="ECO:0000256" key="3">
    <source>
        <dbReference type="ARBA" id="ARBA00022514"/>
    </source>
</evidence>
<protein>
    <recommendedName>
        <fullName evidence="8">Interferon epsilon</fullName>
    </recommendedName>
    <alternativeName>
        <fullName evidence="9">Interferon epsilon-1</fullName>
    </alternativeName>
</protein>
<keyword evidence="7" id="KW-1015">Disulfide bond</keyword>
<dbReference type="Pfam" id="PF00143">
    <property type="entry name" value="Interferon"/>
    <property type="match status" value="1"/>
</dbReference>
<evidence type="ECO:0000256" key="5">
    <source>
        <dbReference type="ARBA" id="ARBA00022729"/>
    </source>
</evidence>
<dbReference type="InterPro" id="IPR009079">
    <property type="entry name" value="4_helix_cytokine-like_core"/>
</dbReference>
<gene>
    <name evidence="11" type="primary">IF1EA</name>
</gene>
<keyword evidence="5" id="KW-0732">Signal</keyword>
<name>A0A7R8C3K5_CHOHO</name>
<dbReference type="GO" id="GO:0005126">
    <property type="term" value="F:cytokine receptor binding"/>
    <property type="evidence" value="ECO:0007669"/>
    <property type="project" value="InterPro"/>
</dbReference>
<dbReference type="GO" id="GO:0005615">
    <property type="term" value="C:extracellular space"/>
    <property type="evidence" value="ECO:0007669"/>
    <property type="project" value="UniProtKB-KW"/>
</dbReference>
<dbReference type="GO" id="GO:0051607">
    <property type="term" value="P:defense response to virus"/>
    <property type="evidence" value="ECO:0007669"/>
    <property type="project" value="UniProtKB-KW"/>
</dbReference>
<evidence type="ECO:0000256" key="10">
    <source>
        <dbReference type="RuleBase" id="RU000436"/>
    </source>
</evidence>
<dbReference type="AlphaFoldDB" id="A0A7R8C3K5"/>
<dbReference type="SMART" id="SM00076">
    <property type="entry name" value="IFabd"/>
    <property type="match status" value="1"/>
</dbReference>
<evidence type="ECO:0000313" key="11">
    <source>
        <dbReference type="EMBL" id="CAB0000545.1"/>
    </source>
</evidence>
<evidence type="ECO:0000256" key="1">
    <source>
        <dbReference type="ARBA" id="ARBA00004613"/>
    </source>
</evidence>
<evidence type="ECO:0000256" key="2">
    <source>
        <dbReference type="ARBA" id="ARBA00011033"/>
    </source>
</evidence>
<dbReference type="PRINTS" id="PR00266">
    <property type="entry name" value="INTERFERONAB"/>
</dbReference>
<dbReference type="EMBL" id="LR761285">
    <property type="protein sequence ID" value="CAB0000545.1"/>
    <property type="molecule type" value="Genomic_DNA"/>
</dbReference>
<dbReference type="FunFam" id="1.20.1250.10:FF:000033">
    <property type="entry name" value="Interferon epsilon"/>
    <property type="match status" value="1"/>
</dbReference>
<dbReference type="GO" id="GO:0005125">
    <property type="term" value="F:cytokine activity"/>
    <property type="evidence" value="ECO:0007669"/>
    <property type="project" value="UniProtKB-KW"/>
</dbReference>
<accession>A0A7R8C3K5</accession>
<comment type="similarity">
    <text evidence="2 10">Belongs to the alpha/beta interferon family.</text>
</comment>
<keyword evidence="3 10" id="KW-0202">Cytokine</keyword>
<dbReference type="PANTHER" id="PTHR11691">
    <property type="entry name" value="TYPE I INTERFERON"/>
    <property type="match status" value="1"/>
</dbReference>
<evidence type="ECO:0000256" key="9">
    <source>
        <dbReference type="ARBA" id="ARBA00075626"/>
    </source>
</evidence>
<dbReference type="InterPro" id="IPR000471">
    <property type="entry name" value="Interferon_alpha/beta/delta"/>
</dbReference>
<proteinExistence type="inferred from homology"/>
<evidence type="ECO:0000256" key="4">
    <source>
        <dbReference type="ARBA" id="ARBA00022525"/>
    </source>
</evidence>
<keyword evidence="6 10" id="KW-0051">Antiviral defense</keyword>
<dbReference type="PROSITE" id="PS00252">
    <property type="entry name" value="INTERFERON_A_B_D"/>
    <property type="match status" value="1"/>
</dbReference>
<evidence type="ECO:0000256" key="6">
    <source>
        <dbReference type="ARBA" id="ARBA00023118"/>
    </source>
</evidence>